<reference evidence="2 3" key="1">
    <citation type="journal article" date="2017" name="Mol. Plant">
        <title>The Genome of Medicinal Plant Macleaya cordata Provides New Insights into Benzylisoquinoline Alkaloids Metabolism.</title>
        <authorList>
            <person name="Liu X."/>
            <person name="Liu Y."/>
            <person name="Huang P."/>
            <person name="Ma Y."/>
            <person name="Qing Z."/>
            <person name="Tang Q."/>
            <person name="Cao H."/>
            <person name="Cheng P."/>
            <person name="Zheng Y."/>
            <person name="Yuan Z."/>
            <person name="Zhou Y."/>
            <person name="Liu J."/>
            <person name="Tang Z."/>
            <person name="Zhuo Y."/>
            <person name="Zhang Y."/>
            <person name="Yu L."/>
            <person name="Huang J."/>
            <person name="Yang P."/>
            <person name="Peng Q."/>
            <person name="Zhang J."/>
            <person name="Jiang W."/>
            <person name="Zhang Z."/>
            <person name="Lin K."/>
            <person name="Ro D.K."/>
            <person name="Chen X."/>
            <person name="Xiong X."/>
            <person name="Shang Y."/>
            <person name="Huang S."/>
            <person name="Zeng J."/>
        </authorList>
    </citation>
    <scope>NUCLEOTIDE SEQUENCE [LARGE SCALE GENOMIC DNA]</scope>
    <source>
        <strain evidence="3">cv. BLH2017</strain>
        <tissue evidence="2">Root</tissue>
    </source>
</reference>
<dbReference type="InterPro" id="IPR053151">
    <property type="entry name" value="RNase_H-like"/>
</dbReference>
<dbReference type="Proteomes" id="UP000195402">
    <property type="component" value="Unassembled WGS sequence"/>
</dbReference>
<sequence length="119" mass="13713">MAVRLGVCTNFVVEALAFIFGLEWAKDMGWSNIWITSDSQVAIRCFVEEKVPWFILPRLNNVRQNLTLKFSSVFRENNFAADTLSKRGALLPPGIKDTFDHRPVFLAVENPNTCYFRFH</sequence>
<dbReference type="Gene3D" id="3.30.420.10">
    <property type="entry name" value="Ribonuclease H-like superfamily/Ribonuclease H"/>
    <property type="match status" value="1"/>
</dbReference>
<keyword evidence="3" id="KW-1185">Reference proteome</keyword>
<comment type="caution">
    <text evidence="2">The sequence shown here is derived from an EMBL/GenBank/DDBJ whole genome shotgun (WGS) entry which is preliminary data.</text>
</comment>
<protein>
    <submittedName>
        <fullName evidence="2">Ribonuclease H domain</fullName>
    </submittedName>
</protein>
<proteinExistence type="predicted"/>
<dbReference type="InterPro" id="IPR036397">
    <property type="entry name" value="RNaseH_sf"/>
</dbReference>
<evidence type="ECO:0000313" key="3">
    <source>
        <dbReference type="Proteomes" id="UP000195402"/>
    </source>
</evidence>
<dbReference type="PANTHER" id="PTHR47723">
    <property type="entry name" value="OS05G0353850 PROTEIN"/>
    <property type="match status" value="1"/>
</dbReference>
<evidence type="ECO:0000313" key="2">
    <source>
        <dbReference type="EMBL" id="OVA19111.1"/>
    </source>
</evidence>
<dbReference type="EMBL" id="MVGT01000262">
    <property type="protein sequence ID" value="OVA19111.1"/>
    <property type="molecule type" value="Genomic_DNA"/>
</dbReference>
<evidence type="ECO:0000259" key="1">
    <source>
        <dbReference type="Pfam" id="PF13456"/>
    </source>
</evidence>
<accession>A0A200R8T0</accession>
<name>A0A200R8T0_MACCD</name>
<dbReference type="OrthoDB" id="1937928at2759"/>
<dbReference type="InParanoid" id="A0A200R8T0"/>
<dbReference type="SUPFAM" id="SSF53098">
    <property type="entry name" value="Ribonuclease H-like"/>
    <property type="match status" value="1"/>
</dbReference>
<dbReference type="InterPro" id="IPR044730">
    <property type="entry name" value="RNase_H-like_dom_plant"/>
</dbReference>
<dbReference type="GO" id="GO:0003676">
    <property type="term" value="F:nucleic acid binding"/>
    <property type="evidence" value="ECO:0007669"/>
    <property type="project" value="InterPro"/>
</dbReference>
<feature type="domain" description="RNase H type-1" evidence="1">
    <location>
        <begin position="8"/>
        <end position="87"/>
    </location>
</feature>
<gene>
    <name evidence="2" type="ORF">BVC80_7895g4</name>
</gene>
<dbReference type="PANTHER" id="PTHR47723:SF19">
    <property type="entry name" value="POLYNUCLEOTIDYL TRANSFERASE, RIBONUCLEASE H-LIKE SUPERFAMILY PROTEIN"/>
    <property type="match status" value="1"/>
</dbReference>
<dbReference type="GO" id="GO:0004523">
    <property type="term" value="F:RNA-DNA hybrid ribonuclease activity"/>
    <property type="evidence" value="ECO:0007669"/>
    <property type="project" value="InterPro"/>
</dbReference>
<dbReference type="AlphaFoldDB" id="A0A200R8T0"/>
<dbReference type="InterPro" id="IPR012337">
    <property type="entry name" value="RNaseH-like_sf"/>
</dbReference>
<dbReference type="InterPro" id="IPR002156">
    <property type="entry name" value="RNaseH_domain"/>
</dbReference>
<dbReference type="Pfam" id="PF13456">
    <property type="entry name" value="RVT_3"/>
    <property type="match status" value="1"/>
</dbReference>
<organism evidence="2 3">
    <name type="scientific">Macleaya cordata</name>
    <name type="common">Five-seeded plume-poppy</name>
    <name type="synonym">Bocconia cordata</name>
    <dbReference type="NCBI Taxonomy" id="56857"/>
    <lineage>
        <taxon>Eukaryota</taxon>
        <taxon>Viridiplantae</taxon>
        <taxon>Streptophyta</taxon>
        <taxon>Embryophyta</taxon>
        <taxon>Tracheophyta</taxon>
        <taxon>Spermatophyta</taxon>
        <taxon>Magnoliopsida</taxon>
        <taxon>Ranunculales</taxon>
        <taxon>Papaveraceae</taxon>
        <taxon>Papaveroideae</taxon>
        <taxon>Macleaya</taxon>
    </lineage>
</organism>
<dbReference type="CDD" id="cd06222">
    <property type="entry name" value="RNase_H_like"/>
    <property type="match status" value="1"/>
</dbReference>